<dbReference type="CDD" id="cd06267">
    <property type="entry name" value="PBP1_LacI_sugar_binding-like"/>
    <property type="match status" value="1"/>
</dbReference>
<evidence type="ECO:0000256" key="4">
    <source>
        <dbReference type="ARBA" id="ARBA00023163"/>
    </source>
</evidence>
<dbReference type="KEGG" id="pbk:Back11_34780"/>
<gene>
    <name evidence="5" type="ORF">Back11_34780</name>
</gene>
<dbReference type="InterPro" id="IPR036388">
    <property type="entry name" value="WH-like_DNA-bd_sf"/>
</dbReference>
<reference evidence="5 6" key="1">
    <citation type="submission" date="2018-11" db="EMBL/GenBank/DDBJ databases">
        <title>Complete genome sequence of Paenibacillus baekrokdamisoli strain KCTC 33723.</title>
        <authorList>
            <person name="Kang S.W."/>
            <person name="Lee K.C."/>
            <person name="Kim K.K."/>
            <person name="Kim J.S."/>
            <person name="Kim D.S."/>
            <person name="Ko S.H."/>
            <person name="Yang S.H."/>
            <person name="Lee J.S."/>
        </authorList>
    </citation>
    <scope>NUCLEOTIDE SEQUENCE [LARGE SCALE GENOMIC DNA]</scope>
    <source>
        <strain evidence="5 6">KCTC 33723</strain>
    </source>
</reference>
<dbReference type="InterPro" id="IPR000524">
    <property type="entry name" value="Tscrpt_reg_HTH_GntR"/>
</dbReference>
<dbReference type="EMBL" id="AP019308">
    <property type="protein sequence ID" value="BBH22133.1"/>
    <property type="molecule type" value="Genomic_DNA"/>
</dbReference>
<keyword evidence="1" id="KW-0678">Repressor</keyword>
<dbReference type="SUPFAM" id="SSF46785">
    <property type="entry name" value="Winged helix' DNA-binding domain"/>
    <property type="match status" value="1"/>
</dbReference>
<keyword evidence="2" id="KW-0805">Transcription regulation</keyword>
<dbReference type="RefSeq" id="WP_125659730.1">
    <property type="nucleotide sequence ID" value="NZ_AP019308.1"/>
</dbReference>
<dbReference type="Pfam" id="PF00392">
    <property type="entry name" value="GntR"/>
    <property type="match status" value="1"/>
</dbReference>
<organism evidence="5 6">
    <name type="scientific">Paenibacillus baekrokdamisoli</name>
    <dbReference type="NCBI Taxonomy" id="1712516"/>
    <lineage>
        <taxon>Bacteria</taxon>
        <taxon>Bacillati</taxon>
        <taxon>Bacillota</taxon>
        <taxon>Bacilli</taxon>
        <taxon>Bacillales</taxon>
        <taxon>Paenibacillaceae</taxon>
        <taxon>Paenibacillus</taxon>
    </lineage>
</organism>
<proteinExistence type="predicted"/>
<keyword evidence="6" id="KW-1185">Reference proteome</keyword>
<name>A0A3G9JB43_9BACL</name>
<dbReference type="OrthoDB" id="9813468at2"/>
<dbReference type="CDD" id="cd07377">
    <property type="entry name" value="WHTH_GntR"/>
    <property type="match status" value="1"/>
</dbReference>
<dbReference type="PROSITE" id="PS50949">
    <property type="entry name" value="HTH_GNTR"/>
    <property type="match status" value="1"/>
</dbReference>
<evidence type="ECO:0000313" key="5">
    <source>
        <dbReference type="EMBL" id="BBH22133.1"/>
    </source>
</evidence>
<evidence type="ECO:0000313" key="6">
    <source>
        <dbReference type="Proteomes" id="UP000275368"/>
    </source>
</evidence>
<keyword evidence="3" id="KW-0238">DNA-binding</keyword>
<evidence type="ECO:0000256" key="2">
    <source>
        <dbReference type="ARBA" id="ARBA00023015"/>
    </source>
</evidence>
<sequence length="378" mass="42686">MHKNIKEQLIKGPIALYEQMRQKVMALIVERQLKPHDPVPSEGELADLFGVSRRTSKQALELLAKEGILYRLPRRGTFLAENTETMLKAAALSGMSLVPQQAVVIVVPMLDEFIGLVVTAFLQEGAFHGWEVLIRVTGNDLEQEDEILREVSSGGRVRGIVLFPGERRMCGQEVLRLHLNDFPVVIIDRVFREVDITAIYHDHFLGAYEMTKYLIDKGHRNVGFISEPISGIMSREDRYYGFIQAQLDAEIPFMINAIISDWDNEQKDSSRLARFFEQNPDMTALFCSNDLVAIQVMNIAEELGRKIPEDLSVVGFTDLMISRVGRVSLTTVMKSPDELGKKAFDLLLQKMASEGSRIESVKLPTQIIERGSVRQVIL</sequence>
<dbReference type="Pfam" id="PF13377">
    <property type="entry name" value="Peripla_BP_3"/>
    <property type="match status" value="1"/>
</dbReference>
<accession>A0A3G9JB43</accession>
<dbReference type="SUPFAM" id="SSF53822">
    <property type="entry name" value="Periplasmic binding protein-like I"/>
    <property type="match status" value="1"/>
</dbReference>
<dbReference type="Gene3D" id="1.10.10.10">
    <property type="entry name" value="Winged helix-like DNA-binding domain superfamily/Winged helix DNA-binding domain"/>
    <property type="match status" value="1"/>
</dbReference>
<dbReference type="InterPro" id="IPR046335">
    <property type="entry name" value="LacI/GalR-like_sensor"/>
</dbReference>
<dbReference type="PANTHER" id="PTHR30146:SF95">
    <property type="entry name" value="RIBOSE OPERON REPRESSOR"/>
    <property type="match status" value="1"/>
</dbReference>
<evidence type="ECO:0000256" key="1">
    <source>
        <dbReference type="ARBA" id="ARBA00022491"/>
    </source>
</evidence>
<dbReference type="InterPro" id="IPR028082">
    <property type="entry name" value="Peripla_BP_I"/>
</dbReference>
<evidence type="ECO:0000256" key="3">
    <source>
        <dbReference type="ARBA" id="ARBA00023125"/>
    </source>
</evidence>
<dbReference type="SMART" id="SM00345">
    <property type="entry name" value="HTH_GNTR"/>
    <property type="match status" value="1"/>
</dbReference>
<dbReference type="GO" id="GO:0000976">
    <property type="term" value="F:transcription cis-regulatory region binding"/>
    <property type="evidence" value="ECO:0007669"/>
    <property type="project" value="TreeGrafter"/>
</dbReference>
<dbReference type="Proteomes" id="UP000275368">
    <property type="component" value="Chromosome"/>
</dbReference>
<dbReference type="GO" id="GO:0003700">
    <property type="term" value="F:DNA-binding transcription factor activity"/>
    <property type="evidence" value="ECO:0007669"/>
    <property type="project" value="InterPro"/>
</dbReference>
<dbReference type="AlphaFoldDB" id="A0A3G9JB43"/>
<dbReference type="InterPro" id="IPR036390">
    <property type="entry name" value="WH_DNA-bd_sf"/>
</dbReference>
<dbReference type="Gene3D" id="3.40.50.2300">
    <property type="match status" value="2"/>
</dbReference>
<dbReference type="PRINTS" id="PR00035">
    <property type="entry name" value="HTHGNTR"/>
</dbReference>
<keyword evidence="4" id="KW-0804">Transcription</keyword>
<protein>
    <submittedName>
        <fullName evidence="5">GntR family transcriptional regulator</fullName>
    </submittedName>
</protein>
<dbReference type="PANTHER" id="PTHR30146">
    <property type="entry name" value="LACI-RELATED TRANSCRIPTIONAL REPRESSOR"/>
    <property type="match status" value="1"/>
</dbReference>